<organism evidence="1 2">
    <name type="scientific">Hermanssonia centrifuga</name>
    <dbReference type="NCBI Taxonomy" id="98765"/>
    <lineage>
        <taxon>Eukaryota</taxon>
        <taxon>Fungi</taxon>
        <taxon>Dikarya</taxon>
        <taxon>Basidiomycota</taxon>
        <taxon>Agaricomycotina</taxon>
        <taxon>Agaricomycetes</taxon>
        <taxon>Polyporales</taxon>
        <taxon>Meruliaceae</taxon>
        <taxon>Hermanssonia</taxon>
    </lineage>
</organism>
<accession>A0A4V3X9S7</accession>
<evidence type="ECO:0008006" key="3">
    <source>
        <dbReference type="Google" id="ProtNLM"/>
    </source>
</evidence>
<evidence type="ECO:0000313" key="1">
    <source>
        <dbReference type="EMBL" id="THG95332.1"/>
    </source>
</evidence>
<sequence length="34" mass="3383">MFTTVAVPKNAQGCGSAACNCGATCQCKPGECKC</sequence>
<name>A0A4V3X9S7_9APHY</name>
<evidence type="ECO:0000313" key="2">
    <source>
        <dbReference type="Proteomes" id="UP000309038"/>
    </source>
</evidence>
<reference evidence="1 2" key="1">
    <citation type="submission" date="2019-02" db="EMBL/GenBank/DDBJ databases">
        <title>Genome sequencing of the rare red list fungi Phlebia centrifuga.</title>
        <authorList>
            <person name="Buettner E."/>
            <person name="Kellner H."/>
        </authorList>
    </citation>
    <scope>NUCLEOTIDE SEQUENCE [LARGE SCALE GENOMIC DNA]</scope>
    <source>
        <strain evidence="1 2">DSM 108282</strain>
    </source>
</reference>
<dbReference type="EMBL" id="SGPJ01000333">
    <property type="protein sequence ID" value="THG95332.1"/>
    <property type="molecule type" value="Genomic_DNA"/>
</dbReference>
<dbReference type="AlphaFoldDB" id="A0A4V3X9S7"/>
<comment type="caution">
    <text evidence="1">The sequence shown here is derived from an EMBL/GenBank/DDBJ whole genome shotgun (WGS) entry which is preliminary data.</text>
</comment>
<keyword evidence="2" id="KW-1185">Reference proteome</keyword>
<dbReference type="Proteomes" id="UP000309038">
    <property type="component" value="Unassembled WGS sequence"/>
</dbReference>
<proteinExistence type="predicted"/>
<gene>
    <name evidence="1" type="ORF">EW026_g6299</name>
</gene>
<protein>
    <recommendedName>
        <fullName evidence="3">Metallothionein</fullName>
    </recommendedName>
</protein>